<keyword evidence="2" id="KW-1185">Reference proteome</keyword>
<dbReference type="Proteomes" id="UP000886998">
    <property type="component" value="Unassembled WGS sequence"/>
</dbReference>
<sequence>MEDCWVTAEFTIDREFRGHLKLKELLSEVQVVATTAANNWYILRQACNKLLDDRYHILQWTKGCTMVVYPHDCYSARRQIL</sequence>
<gene>
    <name evidence="1" type="ORF">TNIN_400501</name>
</gene>
<evidence type="ECO:0000313" key="2">
    <source>
        <dbReference type="Proteomes" id="UP000886998"/>
    </source>
</evidence>
<name>A0A8X6XI34_9ARAC</name>
<reference evidence="1" key="1">
    <citation type="submission" date="2020-08" db="EMBL/GenBank/DDBJ databases">
        <title>Multicomponent nature underlies the extraordinary mechanical properties of spider dragline silk.</title>
        <authorList>
            <person name="Kono N."/>
            <person name="Nakamura H."/>
            <person name="Mori M."/>
            <person name="Yoshida Y."/>
            <person name="Ohtoshi R."/>
            <person name="Malay A.D."/>
            <person name="Moran D.A.P."/>
            <person name="Tomita M."/>
            <person name="Numata K."/>
            <person name="Arakawa K."/>
        </authorList>
    </citation>
    <scope>NUCLEOTIDE SEQUENCE</scope>
</reference>
<dbReference type="EMBL" id="BMAV01009813">
    <property type="protein sequence ID" value="GFY54278.1"/>
    <property type="molecule type" value="Genomic_DNA"/>
</dbReference>
<evidence type="ECO:0000313" key="1">
    <source>
        <dbReference type="EMBL" id="GFY54278.1"/>
    </source>
</evidence>
<proteinExistence type="predicted"/>
<organism evidence="1 2">
    <name type="scientific">Trichonephila inaurata madagascariensis</name>
    <dbReference type="NCBI Taxonomy" id="2747483"/>
    <lineage>
        <taxon>Eukaryota</taxon>
        <taxon>Metazoa</taxon>
        <taxon>Ecdysozoa</taxon>
        <taxon>Arthropoda</taxon>
        <taxon>Chelicerata</taxon>
        <taxon>Arachnida</taxon>
        <taxon>Araneae</taxon>
        <taxon>Araneomorphae</taxon>
        <taxon>Entelegynae</taxon>
        <taxon>Araneoidea</taxon>
        <taxon>Nephilidae</taxon>
        <taxon>Trichonephila</taxon>
        <taxon>Trichonephila inaurata</taxon>
    </lineage>
</organism>
<dbReference type="AlphaFoldDB" id="A0A8X6XI34"/>
<protein>
    <submittedName>
        <fullName evidence="1">Uncharacterized protein</fullName>
    </submittedName>
</protein>
<comment type="caution">
    <text evidence="1">The sequence shown here is derived from an EMBL/GenBank/DDBJ whole genome shotgun (WGS) entry which is preliminary data.</text>
</comment>
<accession>A0A8X6XI34</accession>